<dbReference type="GO" id="GO:0009401">
    <property type="term" value="P:phosphoenolpyruvate-dependent sugar phosphotransferase system"/>
    <property type="evidence" value="ECO:0007669"/>
    <property type="project" value="InterPro"/>
</dbReference>
<reference evidence="7 8" key="1">
    <citation type="journal article" date="2010" name="Int. J. Syst. Evol. Microbiol.">
        <title>Vagococcus penaei sp. nov., isolated from spoilage microbiota of cooked shrimp (Penaeus vannamei).</title>
        <authorList>
            <person name="Jaffres E."/>
            <person name="Prevost H."/>
            <person name="Rossero A."/>
            <person name="Joffraud J.J."/>
            <person name="Dousset X."/>
        </authorList>
    </citation>
    <scope>NUCLEOTIDE SEQUENCE [LARGE SCALE GENOMIC DNA]</scope>
    <source>
        <strain evidence="7 8">CD276</strain>
    </source>
</reference>
<dbReference type="PROSITE" id="PS51094">
    <property type="entry name" value="PTS_EIIA_TYPE_2"/>
    <property type="match status" value="1"/>
</dbReference>
<dbReference type="InterPro" id="IPR016152">
    <property type="entry name" value="PTrfase/Anion_transptr"/>
</dbReference>
<dbReference type="AlphaFoldDB" id="A0A1Q2D4H8"/>
<organism evidence="7 8">
    <name type="scientific">Vagococcus penaei</name>
    <dbReference type="NCBI Taxonomy" id="633807"/>
    <lineage>
        <taxon>Bacteria</taxon>
        <taxon>Bacillati</taxon>
        <taxon>Bacillota</taxon>
        <taxon>Bacilli</taxon>
        <taxon>Lactobacillales</taxon>
        <taxon>Enterococcaceae</taxon>
        <taxon>Vagococcus</taxon>
    </lineage>
</organism>
<dbReference type="KEGG" id="vpi:BW732_02875"/>
<evidence type="ECO:0000259" key="5">
    <source>
        <dbReference type="PROSITE" id="PS51094"/>
    </source>
</evidence>
<name>A0A1Q2D4H8_9ENTE</name>
<dbReference type="Pfam" id="PF00874">
    <property type="entry name" value="PRD"/>
    <property type="match status" value="1"/>
</dbReference>
<dbReference type="InterPro" id="IPR050661">
    <property type="entry name" value="BglG_antiterminators"/>
</dbReference>
<dbReference type="Pfam" id="PF00359">
    <property type="entry name" value="PTS_EIIA_2"/>
    <property type="match status" value="1"/>
</dbReference>
<dbReference type="SUPFAM" id="SSF52794">
    <property type="entry name" value="PTS system IIB component-like"/>
    <property type="match status" value="1"/>
</dbReference>
<dbReference type="GO" id="GO:0006355">
    <property type="term" value="P:regulation of DNA-templated transcription"/>
    <property type="evidence" value="ECO:0007669"/>
    <property type="project" value="InterPro"/>
</dbReference>
<dbReference type="PANTHER" id="PTHR30185">
    <property type="entry name" value="CRYPTIC BETA-GLUCOSIDE BGL OPERON ANTITERMINATOR"/>
    <property type="match status" value="1"/>
</dbReference>
<evidence type="ECO:0000313" key="8">
    <source>
        <dbReference type="Proteomes" id="UP000188246"/>
    </source>
</evidence>
<evidence type="ECO:0000256" key="4">
    <source>
        <dbReference type="ARBA" id="ARBA00023163"/>
    </source>
</evidence>
<dbReference type="Gene3D" id="3.40.930.10">
    <property type="entry name" value="Mannitol-specific EII, Chain A"/>
    <property type="match status" value="1"/>
</dbReference>
<dbReference type="Proteomes" id="UP000188246">
    <property type="component" value="Chromosome"/>
</dbReference>
<dbReference type="SUPFAM" id="SSF63520">
    <property type="entry name" value="PTS-regulatory domain, PRD"/>
    <property type="match status" value="1"/>
</dbReference>
<keyword evidence="3" id="KW-0805">Transcription regulation</keyword>
<keyword evidence="8" id="KW-1185">Reference proteome</keyword>
<dbReference type="PROSITE" id="PS51372">
    <property type="entry name" value="PRD_2"/>
    <property type="match status" value="1"/>
</dbReference>
<dbReference type="CDD" id="cd05568">
    <property type="entry name" value="PTS_IIB_bgl_like"/>
    <property type="match status" value="1"/>
</dbReference>
<keyword evidence="2" id="KW-0677">Repeat</keyword>
<accession>A0A1Q2D4H8</accession>
<gene>
    <name evidence="7" type="ORF">BW732_02875</name>
</gene>
<sequence length="653" mass="76276">MLWLLSRQNSYQPAKFFSQEMGYSSKTIYQICDSLAKKLVTVYQEELIVRYPRHGIKLNDPNNHLVDHLKDVISEETKYSKEFREIYLLLELLINGKIAKISDYADIFYVTEITIQKDNARVVRLLEKNGIHMSKQGHIDFADKIDGQDKLAMVVKKIILDRAEKNVLVFDNYFKLYSEVKNENYYYSLFLSIQEFCEKNYINHAATLQNHHLNSLILSIYFYLLSQSRLEYFNSKCILNFSATQLEQIEWYVYVLEFSRLLKNKYDLETSQQDVQKICHLLVMHGFEFTNTFLETTNQQIELLVEELIANMSTYLDIDLRKHDKLKKSLIKHITPMVKRLQNNVYIKNPIVNQIKKQYSSVFQLVSIAVSHLEKAFGIILNEDENAFLTIHFEAAIESEIDAKHVYIVCKQGLLTSELIYNKLNQVLPKHTIIELITADQLNHLEHEKIDLVVSSVKIENSNYPICYVSILPSDTEIKHVVQTLFDIEVKRMKFTQMNTLKESILSRFVNQDHVFLKQNLKTKEEVFKFLATTFSQKELSYSDISSELNKRELLGYTSLNTGIAIPHVPPYLVKVSTVMFITLKKPISWGYNKVSLILFLAIKEEDVFYAKNIIEEIQEVIESSKQIETISASSSFEEFKKKLLRERKNASV</sequence>
<keyword evidence="1" id="KW-0808">Transferase</keyword>
<evidence type="ECO:0000259" key="6">
    <source>
        <dbReference type="PROSITE" id="PS51372"/>
    </source>
</evidence>
<evidence type="ECO:0000256" key="2">
    <source>
        <dbReference type="ARBA" id="ARBA00022737"/>
    </source>
</evidence>
<dbReference type="EMBL" id="CP019609">
    <property type="protein sequence ID" value="AQP53282.1"/>
    <property type="molecule type" value="Genomic_DNA"/>
</dbReference>
<dbReference type="Gene3D" id="1.10.1790.10">
    <property type="entry name" value="PRD domain"/>
    <property type="match status" value="1"/>
</dbReference>
<dbReference type="InterPro" id="IPR011608">
    <property type="entry name" value="PRD"/>
</dbReference>
<dbReference type="PANTHER" id="PTHR30185:SF18">
    <property type="entry name" value="TRANSCRIPTIONAL REGULATOR MTLR"/>
    <property type="match status" value="1"/>
</dbReference>
<proteinExistence type="predicted"/>
<dbReference type="Gene3D" id="3.40.50.2300">
    <property type="match status" value="1"/>
</dbReference>
<evidence type="ECO:0000256" key="3">
    <source>
        <dbReference type="ARBA" id="ARBA00023015"/>
    </source>
</evidence>
<evidence type="ECO:0000313" key="7">
    <source>
        <dbReference type="EMBL" id="AQP53282.1"/>
    </source>
</evidence>
<evidence type="ECO:0000256" key="1">
    <source>
        <dbReference type="ARBA" id="ARBA00022679"/>
    </source>
</evidence>
<protein>
    <submittedName>
        <fullName evidence="7">Uncharacterized protein</fullName>
    </submittedName>
</protein>
<feature type="domain" description="PTS EIIA type-2" evidence="5">
    <location>
        <begin position="508"/>
        <end position="648"/>
    </location>
</feature>
<keyword evidence="4" id="KW-0804">Transcription</keyword>
<dbReference type="InterPro" id="IPR002178">
    <property type="entry name" value="PTS_EIIA_type-2_dom"/>
</dbReference>
<dbReference type="SUPFAM" id="SSF55804">
    <property type="entry name" value="Phoshotransferase/anion transport protein"/>
    <property type="match status" value="1"/>
</dbReference>
<feature type="domain" description="PRD" evidence="6">
    <location>
        <begin position="296"/>
        <end position="403"/>
    </location>
</feature>
<dbReference type="InterPro" id="IPR036634">
    <property type="entry name" value="PRD_sf"/>
</dbReference>
<dbReference type="GO" id="GO:0008982">
    <property type="term" value="F:protein-N(PI)-phosphohistidine-sugar phosphotransferase activity"/>
    <property type="evidence" value="ECO:0007669"/>
    <property type="project" value="InterPro"/>
</dbReference>
<dbReference type="InterPro" id="IPR036095">
    <property type="entry name" value="PTS_EIIB-like_sf"/>
</dbReference>
<dbReference type="STRING" id="633807.BW732_02875"/>